<dbReference type="OrthoDB" id="871343at2"/>
<dbReference type="InterPro" id="IPR052519">
    <property type="entry name" value="Euk-type_GlcNAc_Kinase"/>
</dbReference>
<dbReference type="PATRIC" id="fig|1166018.3.peg.628"/>
<keyword evidence="2" id="KW-1185">Reference proteome</keyword>
<dbReference type="Gene3D" id="3.30.420.40">
    <property type="match status" value="2"/>
</dbReference>
<name>I0K3C6_9BACT</name>
<dbReference type="STRING" id="1166018.FAES_0618"/>
<dbReference type="Gene3D" id="1.10.720.160">
    <property type="match status" value="1"/>
</dbReference>
<evidence type="ECO:0008006" key="3">
    <source>
        <dbReference type="Google" id="ProtNLM"/>
    </source>
</evidence>
<dbReference type="CDD" id="cd24079">
    <property type="entry name" value="ASKHA_NBD_PG1100-like"/>
    <property type="match status" value="1"/>
</dbReference>
<sequence>MAILLLADSGSTKTEWCLLLPDQPPLSYHTDGLNPYFLKLEQLQQTVQTQLLPKLPDLSVSQPINVFFYGAGCSGPEPNGRVEAAIRSTLPATHSVSVASDMLGAARSVAGHSSGIVSILGTGANVCYFNGDQIVSPAYSLGFWLGDEGSGGNLGKRLVTAYLHGSLPDDLRADFTALYALDRLKVLDHAYNKPNPNRYFASFAPFLGQHQQHPFVRQLVTTAFTEFVNLYVRRMPDYASTPIHFVGSVAYYFQSLLHEVLSQQQLLTGRIVQAPMRGLIDYHQARQGV</sequence>
<dbReference type="eggNOG" id="COG2971">
    <property type="taxonomic scope" value="Bacteria"/>
</dbReference>
<dbReference type="HOGENOM" id="CLU_084727_0_0_10"/>
<dbReference type="RefSeq" id="WP_015329729.1">
    <property type="nucleotide sequence ID" value="NC_020054.1"/>
</dbReference>
<dbReference type="EMBL" id="HE796683">
    <property type="protein sequence ID" value="CCG98629.1"/>
    <property type="molecule type" value="Genomic_DNA"/>
</dbReference>
<dbReference type="InterPro" id="IPR043129">
    <property type="entry name" value="ATPase_NBD"/>
</dbReference>
<evidence type="ECO:0000313" key="2">
    <source>
        <dbReference type="Proteomes" id="UP000011058"/>
    </source>
</evidence>
<protein>
    <recommendedName>
        <fullName evidence="3">N-acetylglucosamine kinase</fullName>
    </recommendedName>
</protein>
<dbReference type="KEGG" id="fae:FAES_0618"/>
<dbReference type="PANTHER" id="PTHR43190">
    <property type="entry name" value="N-ACETYL-D-GLUCOSAMINE KINASE"/>
    <property type="match status" value="1"/>
</dbReference>
<dbReference type="SUPFAM" id="SSF53067">
    <property type="entry name" value="Actin-like ATPase domain"/>
    <property type="match status" value="2"/>
</dbReference>
<dbReference type="Proteomes" id="UP000011058">
    <property type="component" value="Chromosome"/>
</dbReference>
<reference evidence="1 2" key="1">
    <citation type="journal article" date="2012" name="J. Bacteriol.">
        <title>Genome Sequence of Fibrella aestuarina BUZ 2T, a Filamentous Marine Bacterium.</title>
        <authorList>
            <person name="Filippini M."/>
            <person name="Qi W."/>
            <person name="Blom J."/>
            <person name="Goesmann A."/>
            <person name="Smits T.H."/>
            <person name="Bagheri H.C."/>
        </authorList>
    </citation>
    <scope>NUCLEOTIDE SEQUENCE [LARGE SCALE GENOMIC DNA]</scope>
    <source>
        <strain evidence="2">BUZ 2T</strain>
    </source>
</reference>
<evidence type="ECO:0000313" key="1">
    <source>
        <dbReference type="EMBL" id="CCG98629.1"/>
    </source>
</evidence>
<gene>
    <name evidence="1" type="ORF">FAES_0618</name>
</gene>
<organism evidence="1 2">
    <name type="scientific">Fibrella aestuarina BUZ 2</name>
    <dbReference type="NCBI Taxonomy" id="1166018"/>
    <lineage>
        <taxon>Bacteria</taxon>
        <taxon>Pseudomonadati</taxon>
        <taxon>Bacteroidota</taxon>
        <taxon>Cytophagia</taxon>
        <taxon>Cytophagales</taxon>
        <taxon>Spirosomataceae</taxon>
        <taxon>Fibrella</taxon>
    </lineage>
</organism>
<accession>I0K3C6</accession>
<proteinExistence type="predicted"/>
<dbReference type="PANTHER" id="PTHR43190:SF3">
    <property type="entry name" value="N-ACETYL-D-GLUCOSAMINE KINASE"/>
    <property type="match status" value="1"/>
</dbReference>
<dbReference type="AlphaFoldDB" id="I0K3C6"/>